<evidence type="ECO:0000313" key="8">
    <source>
        <dbReference type="Proteomes" id="UP000193040"/>
    </source>
</evidence>
<dbReference type="InterPro" id="IPR003807">
    <property type="entry name" value="DUF202"/>
</dbReference>
<accession>A0A1X0Y3L4</accession>
<comment type="caution">
    <text evidence="7">The sequence shown here is derived from an EMBL/GenBank/DDBJ whole genome shotgun (WGS) entry which is preliminary data.</text>
</comment>
<feature type="transmembrane region" description="Helical" evidence="5">
    <location>
        <begin position="95"/>
        <end position="116"/>
    </location>
</feature>
<evidence type="ECO:0000256" key="5">
    <source>
        <dbReference type="SAM" id="Phobius"/>
    </source>
</evidence>
<evidence type="ECO:0000256" key="3">
    <source>
        <dbReference type="ARBA" id="ARBA00022989"/>
    </source>
</evidence>
<keyword evidence="4 5" id="KW-0472">Membrane</keyword>
<organism evidence="7 8">
    <name type="scientific">Mycobacterium simiae</name>
    <name type="common">Mycobacterium habana</name>
    <dbReference type="NCBI Taxonomy" id="1784"/>
    <lineage>
        <taxon>Bacteria</taxon>
        <taxon>Bacillati</taxon>
        <taxon>Actinomycetota</taxon>
        <taxon>Actinomycetes</taxon>
        <taxon>Mycobacteriales</taxon>
        <taxon>Mycobacteriaceae</taxon>
        <taxon>Mycobacterium</taxon>
        <taxon>Mycobacterium simiae complex</taxon>
    </lineage>
</organism>
<feature type="transmembrane region" description="Helical" evidence="5">
    <location>
        <begin position="21"/>
        <end position="42"/>
    </location>
</feature>
<protein>
    <recommendedName>
        <fullName evidence="6">DUF202 domain-containing protein</fullName>
    </recommendedName>
</protein>
<gene>
    <name evidence="7" type="ORF">B5M45_15410</name>
</gene>
<keyword evidence="8" id="KW-1185">Reference proteome</keyword>
<evidence type="ECO:0000313" key="7">
    <source>
        <dbReference type="EMBL" id="ORJ59677.1"/>
    </source>
</evidence>
<comment type="subcellular location">
    <subcellularLocation>
        <location evidence="1">Endomembrane system</location>
        <topology evidence="1">Multi-pass membrane protein</topology>
    </subcellularLocation>
</comment>
<name>A0A1X0Y3L4_MYCSI</name>
<proteinExistence type="predicted"/>
<dbReference type="GO" id="GO:0012505">
    <property type="term" value="C:endomembrane system"/>
    <property type="evidence" value="ECO:0007669"/>
    <property type="project" value="UniProtKB-SubCell"/>
</dbReference>
<keyword evidence="3 5" id="KW-1133">Transmembrane helix</keyword>
<evidence type="ECO:0000259" key="6">
    <source>
        <dbReference type="Pfam" id="PF02656"/>
    </source>
</evidence>
<dbReference type="RefSeq" id="WP_084951129.1">
    <property type="nucleotide sequence ID" value="NZ_JASWDE010000004.1"/>
</dbReference>
<reference evidence="7 8" key="1">
    <citation type="submission" date="2017-03" db="EMBL/GenBank/DDBJ databases">
        <title>Genomic insights into Mycobacterium simiae human colonization.</title>
        <authorList>
            <person name="Steffani J.L."/>
            <person name="Brunck M.E."/>
            <person name="Cruz E."/>
            <person name="Montiel R."/>
            <person name="Barona F."/>
        </authorList>
    </citation>
    <scope>NUCLEOTIDE SEQUENCE [LARGE SCALE GENOMIC DNA]</scope>
    <source>
        <strain evidence="7 8">MsiGto</strain>
    </source>
</reference>
<dbReference type="Proteomes" id="UP000193040">
    <property type="component" value="Unassembled WGS sequence"/>
</dbReference>
<evidence type="ECO:0000256" key="1">
    <source>
        <dbReference type="ARBA" id="ARBA00004127"/>
    </source>
</evidence>
<evidence type="ECO:0000256" key="2">
    <source>
        <dbReference type="ARBA" id="ARBA00022692"/>
    </source>
</evidence>
<dbReference type="AlphaFoldDB" id="A0A1X0Y3L4"/>
<dbReference type="EMBL" id="MZZM01000019">
    <property type="protein sequence ID" value="ORJ59677.1"/>
    <property type="molecule type" value="Genomic_DNA"/>
</dbReference>
<evidence type="ECO:0000256" key="4">
    <source>
        <dbReference type="ARBA" id="ARBA00023136"/>
    </source>
</evidence>
<dbReference type="Pfam" id="PF02656">
    <property type="entry name" value="DUF202"/>
    <property type="match status" value="1"/>
</dbReference>
<sequence>MPRTQASSPDRGLQAERTALAWTRTSLSVVVSGVLILLRNRALVDPGVEPGGCAARLGIVGTTAVVALAVFAMGVMRRRTLTVSPLPRPDRPRRAILPVGGSVAALSLLVVTYLMLGV</sequence>
<keyword evidence="2 5" id="KW-0812">Transmembrane</keyword>
<feature type="domain" description="DUF202" evidence="6">
    <location>
        <begin position="10"/>
        <end position="78"/>
    </location>
</feature>
<feature type="transmembrane region" description="Helical" evidence="5">
    <location>
        <begin position="54"/>
        <end position="75"/>
    </location>
</feature>